<dbReference type="GO" id="GO:0071973">
    <property type="term" value="P:bacterial-type flagellum-dependent cell motility"/>
    <property type="evidence" value="ECO:0007669"/>
    <property type="project" value="InterPro"/>
</dbReference>
<proteinExistence type="inferred from homology"/>
<dbReference type="EMBL" id="FOMO01000002">
    <property type="protein sequence ID" value="SFD56111.1"/>
    <property type="molecule type" value="Genomic_DNA"/>
</dbReference>
<dbReference type="Pfam" id="PF03748">
    <property type="entry name" value="FliL"/>
    <property type="match status" value="1"/>
</dbReference>
<keyword evidence="10" id="KW-0997">Cell inner membrane</keyword>
<evidence type="ECO:0000313" key="12">
    <source>
        <dbReference type="Proteomes" id="UP000243950"/>
    </source>
</evidence>
<dbReference type="GO" id="GO:0009425">
    <property type="term" value="C:bacterial-type flagellum basal body"/>
    <property type="evidence" value="ECO:0007669"/>
    <property type="project" value="InterPro"/>
</dbReference>
<evidence type="ECO:0000256" key="8">
    <source>
        <dbReference type="ARBA" id="ARBA00022989"/>
    </source>
</evidence>
<comment type="similarity">
    <text evidence="3 10">Belongs to the FliL family.</text>
</comment>
<keyword evidence="12" id="KW-1185">Reference proteome</keyword>
<organism evidence="11 12">
    <name type="scientific">Pseudomonas straminea</name>
    <dbReference type="NCBI Taxonomy" id="47882"/>
    <lineage>
        <taxon>Bacteria</taxon>
        <taxon>Pseudomonadati</taxon>
        <taxon>Pseudomonadota</taxon>
        <taxon>Gammaproteobacteria</taxon>
        <taxon>Pseudomonadales</taxon>
        <taxon>Pseudomonadaceae</taxon>
        <taxon>Phytopseudomonas</taxon>
    </lineage>
</organism>
<evidence type="ECO:0000256" key="6">
    <source>
        <dbReference type="ARBA" id="ARBA00022692"/>
    </source>
</evidence>
<keyword evidence="11" id="KW-0969">Cilium</keyword>
<comment type="function">
    <text evidence="1 10">Controls the rotational direction of flagella during chemotaxis.</text>
</comment>
<evidence type="ECO:0000256" key="2">
    <source>
        <dbReference type="ARBA" id="ARBA00004162"/>
    </source>
</evidence>
<evidence type="ECO:0000256" key="9">
    <source>
        <dbReference type="ARBA" id="ARBA00023136"/>
    </source>
</evidence>
<sequence length="158" mass="17216">MTMPRLMLIILVLNLLITLGGVGANYWMLRAGVQAASAPAGEAAEAPTVAEVAASEYQFFPIDKIIVSVRGTAREHYFVLDLALQAGKETEKVQLESLEPMVRNSVVSHLSALSFDALRELPVSDLQTKLENVLREDLAARNISVPFSNLLVSKLIVQ</sequence>
<keyword evidence="8" id="KW-1133">Transmembrane helix</keyword>
<dbReference type="AlphaFoldDB" id="A0A1I1TBX2"/>
<protein>
    <recommendedName>
        <fullName evidence="10">Flagellar protein FliL</fullName>
    </recommendedName>
</protein>
<reference evidence="12" key="1">
    <citation type="submission" date="2016-10" db="EMBL/GenBank/DDBJ databases">
        <authorList>
            <person name="Varghese N."/>
            <person name="Submissions S."/>
        </authorList>
    </citation>
    <scope>NUCLEOTIDE SEQUENCE [LARGE SCALE GENOMIC DNA]</scope>
    <source>
        <strain evidence="12">JCM 2783</strain>
    </source>
</reference>
<keyword evidence="11" id="KW-0966">Cell projection</keyword>
<gene>
    <name evidence="11" type="ORF">SAMN05216372_102437</name>
</gene>
<keyword evidence="5 10" id="KW-0145">Chemotaxis</keyword>
<keyword evidence="11" id="KW-0282">Flagellum</keyword>
<keyword evidence="7 10" id="KW-0283">Flagellar rotation</keyword>
<accession>A0A1I1TBX2</accession>
<keyword evidence="6" id="KW-0812">Transmembrane</keyword>
<dbReference type="GO" id="GO:0005886">
    <property type="term" value="C:plasma membrane"/>
    <property type="evidence" value="ECO:0007669"/>
    <property type="project" value="UniProtKB-SubCell"/>
</dbReference>
<evidence type="ECO:0000256" key="7">
    <source>
        <dbReference type="ARBA" id="ARBA00022779"/>
    </source>
</evidence>
<dbReference type="InterPro" id="IPR005503">
    <property type="entry name" value="FliL"/>
</dbReference>
<name>A0A1I1TBX2_PSEOC</name>
<keyword evidence="9 10" id="KW-0472">Membrane</keyword>
<evidence type="ECO:0000256" key="10">
    <source>
        <dbReference type="RuleBase" id="RU364125"/>
    </source>
</evidence>
<evidence type="ECO:0000256" key="5">
    <source>
        <dbReference type="ARBA" id="ARBA00022500"/>
    </source>
</evidence>
<dbReference type="Proteomes" id="UP000243950">
    <property type="component" value="Unassembled WGS sequence"/>
</dbReference>
<evidence type="ECO:0000256" key="1">
    <source>
        <dbReference type="ARBA" id="ARBA00002254"/>
    </source>
</evidence>
<evidence type="ECO:0000256" key="3">
    <source>
        <dbReference type="ARBA" id="ARBA00008281"/>
    </source>
</evidence>
<comment type="subcellular location">
    <subcellularLocation>
        <location evidence="10">Cell inner membrane</location>
    </subcellularLocation>
    <subcellularLocation>
        <location evidence="2">Cell membrane</location>
        <topology evidence="2">Single-pass membrane protein</topology>
    </subcellularLocation>
</comment>
<evidence type="ECO:0000313" key="11">
    <source>
        <dbReference type="EMBL" id="SFD56111.1"/>
    </source>
</evidence>
<dbReference type="GO" id="GO:0006935">
    <property type="term" value="P:chemotaxis"/>
    <property type="evidence" value="ECO:0007669"/>
    <property type="project" value="UniProtKB-KW"/>
</dbReference>
<evidence type="ECO:0000256" key="4">
    <source>
        <dbReference type="ARBA" id="ARBA00022475"/>
    </source>
</evidence>
<keyword evidence="4" id="KW-1003">Cell membrane</keyword>